<dbReference type="GO" id="GO:0005524">
    <property type="term" value="F:ATP binding"/>
    <property type="evidence" value="ECO:0007669"/>
    <property type="project" value="UniProtKB-UniRule"/>
</dbReference>
<dbReference type="VEuPathDB" id="AmoebaDB:NAEGRDRAFT_3324"/>
<dbReference type="AlphaFoldDB" id="D2UZQ2"/>
<dbReference type="InParanoid" id="D2UZQ2"/>
<dbReference type="PROSITE" id="PS50011">
    <property type="entry name" value="PROTEIN_KINASE_DOM"/>
    <property type="match status" value="1"/>
</dbReference>
<dbReference type="PANTHER" id="PTHR44167:SF24">
    <property type="entry name" value="SERINE_THREONINE-PROTEIN KINASE CHK2"/>
    <property type="match status" value="1"/>
</dbReference>
<dbReference type="Gene3D" id="1.10.510.10">
    <property type="entry name" value="Transferase(Phosphotransferase) domain 1"/>
    <property type="match status" value="1"/>
</dbReference>
<keyword evidence="4" id="KW-0723">Serine/threonine-protein kinase</keyword>
<dbReference type="PROSITE" id="PS00107">
    <property type="entry name" value="PROTEIN_KINASE_ATP"/>
    <property type="match status" value="1"/>
</dbReference>
<gene>
    <name evidence="6" type="ORF">NAEGRDRAFT_3324</name>
</gene>
<dbReference type="OrthoDB" id="10252171at2759"/>
<accession>D2UZQ2</accession>
<dbReference type="STRING" id="5762.D2UZQ2"/>
<feature type="non-terminal residue" evidence="6">
    <location>
        <position position="1"/>
    </location>
</feature>
<dbReference type="InterPro" id="IPR000719">
    <property type="entry name" value="Prot_kinase_dom"/>
</dbReference>
<comment type="similarity">
    <text evidence="4">Belongs to the protein kinase superfamily.</text>
</comment>
<dbReference type="EMBL" id="GG738846">
    <property type="protein sequence ID" value="EFC50200.1"/>
    <property type="molecule type" value="Genomic_DNA"/>
</dbReference>
<dbReference type="InterPro" id="IPR017441">
    <property type="entry name" value="Protein_kinase_ATP_BS"/>
</dbReference>
<name>D2UZQ2_NAEGR</name>
<keyword evidence="1 3" id="KW-0547">Nucleotide-binding</keyword>
<dbReference type="InterPro" id="IPR008271">
    <property type="entry name" value="Ser/Thr_kinase_AS"/>
</dbReference>
<reference evidence="6 7" key="1">
    <citation type="journal article" date="2010" name="Cell">
        <title>The genome of Naegleria gruberi illuminates early eukaryotic versatility.</title>
        <authorList>
            <person name="Fritz-Laylin L.K."/>
            <person name="Prochnik S.E."/>
            <person name="Ginger M.L."/>
            <person name="Dacks J.B."/>
            <person name="Carpenter M.L."/>
            <person name="Field M.C."/>
            <person name="Kuo A."/>
            <person name="Paredez A."/>
            <person name="Chapman J."/>
            <person name="Pham J."/>
            <person name="Shu S."/>
            <person name="Neupane R."/>
            <person name="Cipriano M."/>
            <person name="Mancuso J."/>
            <person name="Tu H."/>
            <person name="Salamov A."/>
            <person name="Lindquist E."/>
            <person name="Shapiro H."/>
            <person name="Lucas S."/>
            <person name="Grigoriev I.V."/>
            <person name="Cande W.Z."/>
            <person name="Fulton C."/>
            <person name="Rokhsar D.S."/>
            <person name="Dawson S.C."/>
        </authorList>
    </citation>
    <scope>NUCLEOTIDE SEQUENCE [LARGE SCALE GENOMIC DNA]</scope>
    <source>
        <strain evidence="6 7">NEG-M</strain>
    </source>
</reference>
<dbReference type="GO" id="GO:0004674">
    <property type="term" value="F:protein serine/threonine kinase activity"/>
    <property type="evidence" value="ECO:0007669"/>
    <property type="project" value="UniProtKB-KW"/>
</dbReference>
<feature type="non-terminal residue" evidence="6">
    <location>
        <position position="198"/>
    </location>
</feature>
<dbReference type="InterPro" id="IPR011009">
    <property type="entry name" value="Kinase-like_dom_sf"/>
</dbReference>
<evidence type="ECO:0000256" key="1">
    <source>
        <dbReference type="ARBA" id="ARBA00022741"/>
    </source>
</evidence>
<dbReference type="CDD" id="cd14014">
    <property type="entry name" value="STKc_PknB_like"/>
    <property type="match status" value="1"/>
</dbReference>
<dbReference type="OMA" id="YEIFETN"/>
<keyword evidence="4" id="KW-0418">Kinase</keyword>
<dbReference type="RefSeq" id="XP_002682944.1">
    <property type="nucleotide sequence ID" value="XM_002682898.1"/>
</dbReference>
<dbReference type="PANTHER" id="PTHR44167">
    <property type="entry name" value="OVARIAN-SPECIFIC SERINE/THREONINE-PROTEIN KINASE LOK-RELATED"/>
    <property type="match status" value="1"/>
</dbReference>
<keyword evidence="2 3" id="KW-0067">ATP-binding</keyword>
<sequence>LINRYEVLKKIGFGGFGSVFKVCDLQSEDKKILALKILPREEGNNVEFIQMSKLNHENILPVYEIFETNIGNFEKWCFTMPFLEMGDFQSYLLNLKSNLPINRILNYMRQMLSSIEYIHQRQVYHRDIKPENFLLKSQDHVVLSDFGLAKGDIENVITKTSIVGTELFQSPELFAGEVKDVSKTDIYGLGCVFYIMIT</sequence>
<evidence type="ECO:0000256" key="4">
    <source>
        <dbReference type="RuleBase" id="RU000304"/>
    </source>
</evidence>
<evidence type="ECO:0000259" key="5">
    <source>
        <dbReference type="PROSITE" id="PS50011"/>
    </source>
</evidence>
<feature type="binding site" evidence="3">
    <location>
        <position position="36"/>
    </location>
    <ligand>
        <name>ATP</name>
        <dbReference type="ChEBI" id="CHEBI:30616"/>
    </ligand>
</feature>
<dbReference type="GO" id="GO:0005634">
    <property type="term" value="C:nucleus"/>
    <property type="evidence" value="ECO:0007669"/>
    <property type="project" value="TreeGrafter"/>
</dbReference>
<dbReference type="KEGG" id="ngr:NAEGRDRAFT_3324"/>
<dbReference type="SMART" id="SM00220">
    <property type="entry name" value="S_TKc"/>
    <property type="match status" value="1"/>
</dbReference>
<evidence type="ECO:0000256" key="3">
    <source>
        <dbReference type="PROSITE-ProRule" id="PRU10141"/>
    </source>
</evidence>
<protein>
    <submittedName>
        <fullName evidence="6">Predicted protein</fullName>
    </submittedName>
</protein>
<dbReference type="Pfam" id="PF00069">
    <property type="entry name" value="Pkinase"/>
    <property type="match status" value="1"/>
</dbReference>
<feature type="domain" description="Protein kinase" evidence="5">
    <location>
        <begin position="5"/>
        <end position="198"/>
    </location>
</feature>
<dbReference type="GO" id="GO:0044773">
    <property type="term" value="P:mitotic DNA damage checkpoint signaling"/>
    <property type="evidence" value="ECO:0007669"/>
    <property type="project" value="TreeGrafter"/>
</dbReference>
<keyword evidence="4" id="KW-0808">Transferase</keyword>
<dbReference type="SUPFAM" id="SSF56112">
    <property type="entry name" value="Protein kinase-like (PK-like)"/>
    <property type="match status" value="1"/>
</dbReference>
<evidence type="ECO:0000313" key="6">
    <source>
        <dbReference type="EMBL" id="EFC50200.1"/>
    </source>
</evidence>
<dbReference type="Proteomes" id="UP000006671">
    <property type="component" value="Unassembled WGS sequence"/>
</dbReference>
<dbReference type="PROSITE" id="PS00108">
    <property type="entry name" value="PROTEIN_KINASE_ST"/>
    <property type="match status" value="1"/>
</dbReference>
<evidence type="ECO:0000256" key="2">
    <source>
        <dbReference type="ARBA" id="ARBA00022840"/>
    </source>
</evidence>
<dbReference type="eggNOG" id="KOG0597">
    <property type="taxonomic scope" value="Eukaryota"/>
</dbReference>
<dbReference type="GeneID" id="8859553"/>
<organism evidence="7">
    <name type="scientific">Naegleria gruberi</name>
    <name type="common">Amoeba</name>
    <dbReference type="NCBI Taxonomy" id="5762"/>
    <lineage>
        <taxon>Eukaryota</taxon>
        <taxon>Discoba</taxon>
        <taxon>Heterolobosea</taxon>
        <taxon>Tetramitia</taxon>
        <taxon>Eutetramitia</taxon>
        <taxon>Vahlkampfiidae</taxon>
        <taxon>Naegleria</taxon>
    </lineage>
</organism>
<proteinExistence type="inferred from homology"/>
<keyword evidence="7" id="KW-1185">Reference proteome</keyword>
<evidence type="ECO:0000313" key="7">
    <source>
        <dbReference type="Proteomes" id="UP000006671"/>
    </source>
</evidence>